<reference evidence="5" key="1">
    <citation type="journal article" date="2014" name="Int. J. Syst. Evol. Microbiol.">
        <title>Complete genome of a new Firmicutes species belonging to the dominant human colonic microbiota ('Ruminococcus bicirculans') reveals two chromosomes and a selective capacity to utilize plant glucans.</title>
        <authorList>
            <consortium name="NISC Comparative Sequencing Program"/>
            <person name="Wegmann U."/>
            <person name="Louis P."/>
            <person name="Goesmann A."/>
            <person name="Henrissat B."/>
            <person name="Duncan S.H."/>
            <person name="Flint H.J."/>
        </authorList>
    </citation>
    <scope>NUCLEOTIDE SEQUENCE</scope>
    <source>
        <strain evidence="5">JCM 10667</strain>
    </source>
</reference>
<comment type="similarity">
    <text evidence="2">Belongs to the bacterial solute-binding protein 1 family.</text>
</comment>
<evidence type="ECO:0000313" key="5">
    <source>
        <dbReference type="EMBL" id="GAA0547131.1"/>
    </source>
</evidence>
<keyword evidence="8" id="KW-1185">Reference proteome</keyword>
<accession>A0A7W7MV94</accession>
<evidence type="ECO:0000313" key="7">
    <source>
        <dbReference type="Proteomes" id="UP000549343"/>
    </source>
</evidence>
<evidence type="ECO:0000256" key="2">
    <source>
        <dbReference type="ARBA" id="ARBA00008520"/>
    </source>
</evidence>
<dbReference type="Gene3D" id="3.40.190.10">
    <property type="entry name" value="Periplasmic binding protein-like II"/>
    <property type="match status" value="2"/>
</dbReference>
<comment type="caution">
    <text evidence="6">The sequence shown here is derived from an EMBL/GenBank/DDBJ whole genome shotgun (WGS) entry which is preliminary data.</text>
</comment>
<dbReference type="AlphaFoldDB" id="A0A7W7MV94"/>
<reference evidence="8" key="2">
    <citation type="journal article" date="2019" name="Int. J. Syst. Evol. Microbiol.">
        <title>The Global Catalogue of Microorganisms (GCM) 10K type strain sequencing project: providing services to taxonomists for standard genome sequencing and annotation.</title>
        <authorList>
            <consortium name="The Broad Institute Genomics Platform"/>
            <consortium name="The Broad Institute Genome Sequencing Center for Infectious Disease"/>
            <person name="Wu L."/>
            <person name="Ma J."/>
        </authorList>
    </citation>
    <scope>NUCLEOTIDE SEQUENCE [LARGE SCALE GENOMIC DNA]</scope>
    <source>
        <strain evidence="8">JCM 10667</strain>
    </source>
</reference>
<dbReference type="SUPFAM" id="SSF53850">
    <property type="entry name" value="Periplasmic binding protein-like II"/>
    <property type="match status" value="1"/>
</dbReference>
<evidence type="ECO:0000256" key="3">
    <source>
        <dbReference type="ARBA" id="ARBA00022448"/>
    </source>
</evidence>
<dbReference type="RefSeq" id="WP_221480540.1">
    <property type="nucleotide sequence ID" value="NZ_BAAAHD010000002.1"/>
</dbReference>
<dbReference type="EMBL" id="BAAAHD010000002">
    <property type="protein sequence ID" value="GAA0547131.1"/>
    <property type="molecule type" value="Genomic_DNA"/>
</dbReference>
<dbReference type="Proteomes" id="UP000549343">
    <property type="component" value="Unassembled WGS sequence"/>
</dbReference>
<dbReference type="PANTHER" id="PTHR43649:SF31">
    <property type="entry name" value="SN-GLYCEROL-3-PHOSPHATE-BINDING PERIPLASMIC PROTEIN UGPB"/>
    <property type="match status" value="1"/>
</dbReference>
<evidence type="ECO:0000256" key="4">
    <source>
        <dbReference type="ARBA" id="ARBA00022729"/>
    </source>
</evidence>
<dbReference type="Proteomes" id="UP001501427">
    <property type="component" value="Unassembled WGS sequence"/>
</dbReference>
<dbReference type="InterPro" id="IPR006059">
    <property type="entry name" value="SBP"/>
</dbReference>
<dbReference type="GO" id="GO:0030313">
    <property type="term" value="C:cell envelope"/>
    <property type="evidence" value="ECO:0007669"/>
    <property type="project" value="UniProtKB-SubCell"/>
</dbReference>
<evidence type="ECO:0000313" key="6">
    <source>
        <dbReference type="EMBL" id="MBB4772401.1"/>
    </source>
</evidence>
<reference evidence="6 7" key="3">
    <citation type="submission" date="2020-08" db="EMBL/GenBank/DDBJ databases">
        <title>Sequencing the genomes of 1000 actinobacteria strains.</title>
        <authorList>
            <person name="Klenk H.-P."/>
        </authorList>
    </citation>
    <scope>NUCLEOTIDE SEQUENCE [LARGE SCALE GENOMIC DNA]</scope>
    <source>
        <strain evidence="6 7">DSM 44772</strain>
    </source>
</reference>
<keyword evidence="3" id="KW-0813">Transport</keyword>
<dbReference type="Pfam" id="PF13416">
    <property type="entry name" value="SBP_bac_8"/>
    <property type="match status" value="1"/>
</dbReference>
<gene>
    <name evidence="6" type="ORF">F4557_000819</name>
    <name evidence="5" type="ORF">GCM10009546_06480</name>
</gene>
<protein>
    <submittedName>
        <fullName evidence="5">ABC transporter substrate-binding protein</fullName>
    </submittedName>
    <submittedName>
        <fullName evidence="6">sn-glycerol 3-phosphate transport system substrate-binding protein</fullName>
    </submittedName>
</protein>
<evidence type="ECO:0000256" key="1">
    <source>
        <dbReference type="ARBA" id="ARBA00004196"/>
    </source>
</evidence>
<keyword evidence="4" id="KW-0732">Signal</keyword>
<dbReference type="EMBL" id="JACHMV010000001">
    <property type="protein sequence ID" value="MBB4772401.1"/>
    <property type="molecule type" value="Genomic_DNA"/>
</dbReference>
<sequence>MDGQDDEPIDIHVWLAEHPFPNYYGETFLEPMRRVADAFTKAHPGYRVVLRGMDYREIAEAVADAVAQGEPPHLAEYYATAAQLAMDTLTPEGRPYFTPIGPAIGDRAEILGEPVVVDAVEPVARDFFSHRGELLCLPVTVTTTVLLCNKTMLDAAGVPVPRTWGELEAACEAVTALDTGPAHGVTWPNHGWLFQQAVALQGGVLTDHDNGHDGRAETVDLASAEVLAWAEWWRRLSDKGLYRRCEDWPDGFGAFASQEVAFTLSSSKLTHDFVLAGEEAGFEVCAAAMPHNEAVPRAGNVISGHGLWLAGGLDEARREGALAFSQFLVNARNAAEWHRAVGFLPVTREARDLLEGEGWFDRHPHQRVPGEALAASARTPATAGTLAGDFAGIQYAMTRAMDDVLDGADPRERFARATAEAQRLLDAHNAACLPPDPRTPTRLEVY</sequence>
<reference evidence="5" key="4">
    <citation type="submission" date="2023-12" db="EMBL/GenBank/DDBJ databases">
        <authorList>
            <person name="Sun Q."/>
            <person name="Inoue M."/>
        </authorList>
    </citation>
    <scope>NUCLEOTIDE SEQUENCE</scope>
    <source>
        <strain evidence="5">JCM 10667</strain>
    </source>
</reference>
<evidence type="ECO:0000313" key="8">
    <source>
        <dbReference type="Proteomes" id="UP001501427"/>
    </source>
</evidence>
<organism evidence="6 7">
    <name type="scientific">Actinomadura livida</name>
    <dbReference type="NCBI Taxonomy" id="79909"/>
    <lineage>
        <taxon>Bacteria</taxon>
        <taxon>Bacillati</taxon>
        <taxon>Actinomycetota</taxon>
        <taxon>Actinomycetes</taxon>
        <taxon>Streptosporangiales</taxon>
        <taxon>Thermomonosporaceae</taxon>
        <taxon>Actinomadura</taxon>
    </lineage>
</organism>
<proteinExistence type="inferred from homology"/>
<dbReference type="PANTHER" id="PTHR43649">
    <property type="entry name" value="ARABINOSE-BINDING PROTEIN-RELATED"/>
    <property type="match status" value="1"/>
</dbReference>
<dbReference type="InterPro" id="IPR050490">
    <property type="entry name" value="Bact_solute-bd_prot1"/>
</dbReference>
<name>A0A7W7MV94_9ACTN</name>
<comment type="subcellular location">
    <subcellularLocation>
        <location evidence="1">Cell envelope</location>
    </subcellularLocation>
</comment>